<dbReference type="InterPro" id="IPR051130">
    <property type="entry name" value="Mito_struct-func_regulator"/>
</dbReference>
<dbReference type="Pfam" id="PF03109">
    <property type="entry name" value="ABC1"/>
    <property type="match status" value="1"/>
</dbReference>
<dbReference type="InterPro" id="IPR000719">
    <property type="entry name" value="Prot_kinase_dom"/>
</dbReference>
<dbReference type="AlphaFoldDB" id="A0A813I2F1"/>
<feature type="region of interest" description="Disordered" evidence="1">
    <location>
        <begin position="223"/>
        <end position="247"/>
    </location>
</feature>
<dbReference type="PANTHER" id="PTHR43173:SF12">
    <property type="entry name" value="PROTEIN KINASE SUPERFAMILY PROTEIN"/>
    <property type="match status" value="1"/>
</dbReference>
<dbReference type="EMBL" id="CAJNNV010033453">
    <property type="protein sequence ID" value="CAE8643862.1"/>
    <property type="molecule type" value="Genomic_DNA"/>
</dbReference>
<sequence>MSAPQLGVPRKGTLSVGFECDPAESDELVQATKAEFQRLRDGSAAFTAENVNAALEQERREFEEPVNTTSYWAHTILDLYFSRCYAVTGEVGSTMSLWWRVREEVNTTFDESCASELQWLRRSKAAARSKATPAPRDSKLSAAAAAAAVAATAAAVVRGGGRHGAASSRRPLARRTKGGPRSRGAAAVLFAQRSAQTVEDCEVVELLSTDLCTDAVDGGQGDSGVASSSFSSTTSSSSSSSAESLDDPTSSLSLLARSVNFYTRAASILVSYLPVLLQSKQAELDPDVLESEWRRKHELGSKDLKDLIDNLQGFYVKVGQVIATRNDLFPQEYSQELAHMVDSVNPFPFQLLRQTVEQELLGGLPLEQVFSSFDPVPLGSASIAQVHRATLMDGRVVAVKVQRPNIEPQLMSDISTLKTFTFALRRLFPVDYYTVTVELEEQLREEFDFIKEANAMDRIAEAMGQAQGGRGPVTIPRSIPGLVSKRVLCMEFVPGVPLSQVRAELKRQGIDIAPGSKAEQLFGRRLVGSLAAAFAIMIFKEGLFHADPHPGNVFCMPDGSTALIDFGQTKRLGFRFRRQVAELVIKVSDWTGRDPENATAGEMADMREFAESMGVVFLPSARPECALALSLWLFDTSRTELPGGYVCNELSPDNPTRDVASFPRDFVLLCRTTLLIRGLAMRLNIKFSLSSSWRAAAQDHVGPSKRLPPRKKWLQGLGGALQGLLGRAMGALG</sequence>
<keyword evidence="4" id="KW-1185">Reference proteome</keyword>
<evidence type="ECO:0000259" key="2">
    <source>
        <dbReference type="PROSITE" id="PS50011"/>
    </source>
</evidence>
<reference evidence="3" key="1">
    <citation type="submission" date="2021-02" db="EMBL/GenBank/DDBJ databases">
        <authorList>
            <person name="Dougan E. K."/>
            <person name="Rhodes N."/>
            <person name="Thang M."/>
            <person name="Chan C."/>
        </authorList>
    </citation>
    <scope>NUCLEOTIDE SEQUENCE</scope>
</reference>
<organism evidence="3 4">
    <name type="scientific">Polarella glacialis</name>
    <name type="common">Dinoflagellate</name>
    <dbReference type="NCBI Taxonomy" id="89957"/>
    <lineage>
        <taxon>Eukaryota</taxon>
        <taxon>Sar</taxon>
        <taxon>Alveolata</taxon>
        <taxon>Dinophyceae</taxon>
        <taxon>Suessiales</taxon>
        <taxon>Suessiaceae</taxon>
        <taxon>Polarella</taxon>
    </lineage>
</organism>
<evidence type="ECO:0000313" key="4">
    <source>
        <dbReference type="Proteomes" id="UP000654075"/>
    </source>
</evidence>
<dbReference type="InterPro" id="IPR011009">
    <property type="entry name" value="Kinase-like_dom_sf"/>
</dbReference>
<dbReference type="Gene3D" id="3.30.830.10">
    <property type="entry name" value="Metalloenzyme, LuxS/M16 peptidase-like"/>
    <property type="match status" value="1"/>
</dbReference>
<dbReference type="GO" id="GO:0005524">
    <property type="term" value="F:ATP binding"/>
    <property type="evidence" value="ECO:0007669"/>
    <property type="project" value="InterPro"/>
</dbReference>
<evidence type="ECO:0000313" key="3">
    <source>
        <dbReference type="EMBL" id="CAE8643862.1"/>
    </source>
</evidence>
<dbReference type="PANTHER" id="PTHR43173">
    <property type="entry name" value="ABC1 FAMILY PROTEIN"/>
    <property type="match status" value="1"/>
</dbReference>
<feature type="compositionally biased region" description="Basic residues" evidence="1">
    <location>
        <begin position="171"/>
        <end position="180"/>
    </location>
</feature>
<dbReference type="InterPro" id="IPR004147">
    <property type="entry name" value="ABC1_dom"/>
</dbReference>
<dbReference type="SUPFAM" id="SSF56112">
    <property type="entry name" value="Protein kinase-like (PK-like)"/>
    <property type="match status" value="1"/>
</dbReference>
<dbReference type="PROSITE" id="PS50011">
    <property type="entry name" value="PROTEIN_KINASE_DOM"/>
    <property type="match status" value="1"/>
</dbReference>
<name>A0A813I2F1_POLGL</name>
<dbReference type="CDD" id="cd05121">
    <property type="entry name" value="ABC1_ADCK3-like"/>
    <property type="match status" value="1"/>
</dbReference>
<dbReference type="OrthoDB" id="427480at2759"/>
<evidence type="ECO:0000256" key="1">
    <source>
        <dbReference type="SAM" id="MobiDB-lite"/>
    </source>
</evidence>
<dbReference type="GO" id="GO:0004672">
    <property type="term" value="F:protein kinase activity"/>
    <property type="evidence" value="ECO:0007669"/>
    <property type="project" value="InterPro"/>
</dbReference>
<gene>
    <name evidence="3" type="ORF">PGLA1383_LOCUS58156</name>
</gene>
<protein>
    <recommendedName>
        <fullName evidence="2">Protein kinase domain-containing protein</fullName>
    </recommendedName>
</protein>
<dbReference type="Proteomes" id="UP000654075">
    <property type="component" value="Unassembled WGS sequence"/>
</dbReference>
<comment type="caution">
    <text evidence="3">The sequence shown here is derived from an EMBL/GenBank/DDBJ whole genome shotgun (WGS) entry which is preliminary data.</text>
</comment>
<accession>A0A813I2F1</accession>
<feature type="region of interest" description="Disordered" evidence="1">
    <location>
        <begin position="160"/>
        <end position="180"/>
    </location>
</feature>
<proteinExistence type="predicted"/>
<feature type="domain" description="Protein kinase" evidence="2">
    <location>
        <begin position="372"/>
        <end position="733"/>
    </location>
</feature>